<proteinExistence type="predicted"/>
<evidence type="ECO:0000313" key="1">
    <source>
        <dbReference type="EMBL" id="WBA13862.1"/>
    </source>
</evidence>
<keyword evidence="2" id="KW-1185">Reference proteome</keyword>
<evidence type="ECO:0000313" key="2">
    <source>
        <dbReference type="Proteomes" id="UP001164676"/>
    </source>
</evidence>
<sequence>MSISFIFTTAEMIYEQISGKKDANEWYKTLVPELHEALRNDIPMSDPQLKRLIEKIIGLAPIGAKRLNFRERYMKNRESMLRLPKDPNDIMFGYWW</sequence>
<dbReference type="Proteomes" id="UP001164676">
    <property type="component" value="Chromosome"/>
</dbReference>
<dbReference type="RefSeq" id="WP_269597232.1">
    <property type="nucleotide sequence ID" value="NZ_CP114584.1"/>
</dbReference>
<organism evidence="1 2">
    <name type="scientific">Salinivibrio proteolyticus</name>
    <dbReference type="NCBI Taxonomy" id="334715"/>
    <lineage>
        <taxon>Bacteria</taxon>
        <taxon>Pseudomonadati</taxon>
        <taxon>Pseudomonadota</taxon>
        <taxon>Gammaproteobacteria</taxon>
        <taxon>Vibrionales</taxon>
        <taxon>Vibrionaceae</taxon>
        <taxon>Salinivibrio</taxon>
    </lineage>
</organism>
<reference evidence="1" key="1">
    <citation type="submission" date="2022-09" db="EMBL/GenBank/DDBJ databases">
        <authorList>
            <person name="Li Z.-J."/>
        </authorList>
    </citation>
    <scope>NUCLEOTIDE SEQUENCE</scope>
    <source>
        <strain evidence="1">TGB10</strain>
    </source>
</reference>
<evidence type="ECO:0008006" key="3">
    <source>
        <dbReference type="Google" id="ProtNLM"/>
    </source>
</evidence>
<protein>
    <recommendedName>
        <fullName evidence="3">PH domain-containing protein</fullName>
    </recommendedName>
</protein>
<name>A0ABY7L9E0_9GAMM</name>
<gene>
    <name evidence="1" type="ORF">N7E60_08980</name>
</gene>
<accession>A0ABY7L9E0</accession>
<dbReference type="EMBL" id="CP114584">
    <property type="protein sequence ID" value="WBA13862.1"/>
    <property type="molecule type" value="Genomic_DNA"/>
</dbReference>